<keyword evidence="4" id="KW-1185">Reference proteome</keyword>
<dbReference type="GO" id="GO:0004519">
    <property type="term" value="F:endonuclease activity"/>
    <property type="evidence" value="ECO:0007669"/>
    <property type="project" value="UniProtKB-KW"/>
</dbReference>
<dbReference type="InterPro" id="IPR044927">
    <property type="entry name" value="Endonuclea_NS_2"/>
</dbReference>
<keyword evidence="3" id="KW-0378">Hydrolase</keyword>
<name>A0ABT0PLG8_9GAMM</name>
<feature type="region of interest" description="Disordered" evidence="1">
    <location>
        <begin position="314"/>
        <end position="369"/>
    </location>
</feature>
<keyword evidence="3" id="KW-0255">Endonuclease</keyword>
<sequence>MFQTDFQDIFLKNIHGMQFLLSRQAFAYGYKRLDLDDFNVGHFLFELDTFSLQRLESQFPAESSASGFQSSTERITSYLRTGQIKVFHVDFEAEQRKRKLEATYTEIRSHLNQIIAAERAEAAQLEQIHKQRSKLEKAAAHASHAGKGLLAAGESFLSWTKEIYDVVAIHKQVERIGKAAITTVRTSAFEEWGATFYSTWREAEYRELIEALGFDPSKINPEIFAKAWDMAVFLWEDEPSQALITQFAKDYARAQHSLEVAELAGSAAFEVLLTIVLIVATGGTGAVASLASKPRLVGRFQKVGKLFERIVDLKPGKKRPGRPQAWQTRESTGSSQLKSYETEGKPHQPSDPPKSKKPPKRTKVTKTYGSNKATWTLDESGRPISVEAKLDSTYNSPRSADEKGIQRTIGGDERLPDDDGGHIVGHRFMSDQGEKNLFPQNSNLNRSAYKKMENEWADWTSEGFEVQLKVDLHPPGSERPTDIVAKYSVINPRTGKPVFKRRERFNNSAGETFERVTKSDMRSYR</sequence>
<keyword evidence="3" id="KW-0540">Nuclease</keyword>
<dbReference type="RefSeq" id="WP_249701908.1">
    <property type="nucleotide sequence ID" value="NZ_JAMFLX010000059.1"/>
</dbReference>
<feature type="domain" description="Type VII secretion system protein EssD-like" evidence="2">
    <location>
        <begin position="367"/>
        <end position="477"/>
    </location>
</feature>
<dbReference type="Gene3D" id="3.40.570.10">
    <property type="entry name" value="Extracellular Endonuclease, subunit A"/>
    <property type="match status" value="1"/>
</dbReference>
<organism evidence="3 4">
    <name type="scientific">Parendozoicomonas callyspongiae</name>
    <dbReference type="NCBI Taxonomy" id="2942213"/>
    <lineage>
        <taxon>Bacteria</taxon>
        <taxon>Pseudomonadati</taxon>
        <taxon>Pseudomonadota</taxon>
        <taxon>Gammaproteobacteria</taxon>
        <taxon>Oceanospirillales</taxon>
        <taxon>Endozoicomonadaceae</taxon>
        <taxon>Parendozoicomonas</taxon>
    </lineage>
</organism>
<dbReference type="Pfam" id="PF13930">
    <property type="entry name" value="Endonuclea_NS_2"/>
    <property type="match status" value="1"/>
</dbReference>
<gene>
    <name evidence="3" type="ORF">M3P05_20055</name>
</gene>
<evidence type="ECO:0000313" key="4">
    <source>
        <dbReference type="Proteomes" id="UP001203338"/>
    </source>
</evidence>
<dbReference type="Proteomes" id="UP001203338">
    <property type="component" value="Unassembled WGS sequence"/>
</dbReference>
<comment type="caution">
    <text evidence="3">The sequence shown here is derived from an EMBL/GenBank/DDBJ whole genome shotgun (WGS) entry which is preliminary data.</text>
</comment>
<proteinExistence type="predicted"/>
<accession>A0ABT0PLG8</accession>
<evidence type="ECO:0000259" key="2">
    <source>
        <dbReference type="Pfam" id="PF13930"/>
    </source>
</evidence>
<evidence type="ECO:0000313" key="3">
    <source>
        <dbReference type="EMBL" id="MCL6272219.1"/>
    </source>
</evidence>
<dbReference type="EMBL" id="JAMFLX010000059">
    <property type="protein sequence ID" value="MCL6272219.1"/>
    <property type="molecule type" value="Genomic_DNA"/>
</dbReference>
<evidence type="ECO:0000256" key="1">
    <source>
        <dbReference type="SAM" id="MobiDB-lite"/>
    </source>
</evidence>
<feature type="compositionally biased region" description="Basic residues" evidence="1">
    <location>
        <begin position="355"/>
        <end position="364"/>
    </location>
</feature>
<protein>
    <submittedName>
        <fullName evidence="3">DNA/RNA non-specific endonuclease</fullName>
    </submittedName>
</protein>
<feature type="compositionally biased region" description="Polar residues" evidence="1">
    <location>
        <begin position="325"/>
        <end position="339"/>
    </location>
</feature>
<reference evidence="3 4" key="1">
    <citation type="submission" date="2022-05" db="EMBL/GenBank/DDBJ databases">
        <authorList>
            <person name="Park J.-S."/>
        </authorList>
    </citation>
    <scope>NUCLEOTIDE SEQUENCE [LARGE SCALE GENOMIC DNA]</scope>
    <source>
        <strain evidence="3 4">2012CJ34-2</strain>
    </source>
</reference>
<dbReference type="InterPro" id="IPR044929">
    <property type="entry name" value="DNA/RNA_non-sp_Endonuclease_sf"/>
</dbReference>